<comment type="caution">
    <text evidence="1">The sequence shown here is derived from an EMBL/GenBank/DDBJ whole genome shotgun (WGS) entry which is preliminary data.</text>
</comment>
<organism evidence="1 2">
    <name type="scientific">Melia azedarach</name>
    <name type="common">Chinaberry tree</name>
    <dbReference type="NCBI Taxonomy" id="155640"/>
    <lineage>
        <taxon>Eukaryota</taxon>
        <taxon>Viridiplantae</taxon>
        <taxon>Streptophyta</taxon>
        <taxon>Embryophyta</taxon>
        <taxon>Tracheophyta</taxon>
        <taxon>Spermatophyta</taxon>
        <taxon>Magnoliopsida</taxon>
        <taxon>eudicotyledons</taxon>
        <taxon>Gunneridae</taxon>
        <taxon>Pentapetalae</taxon>
        <taxon>rosids</taxon>
        <taxon>malvids</taxon>
        <taxon>Sapindales</taxon>
        <taxon>Meliaceae</taxon>
        <taxon>Melia</taxon>
    </lineage>
</organism>
<evidence type="ECO:0000313" key="2">
    <source>
        <dbReference type="Proteomes" id="UP001164539"/>
    </source>
</evidence>
<dbReference type="EMBL" id="CM051403">
    <property type="protein sequence ID" value="KAJ4708843.1"/>
    <property type="molecule type" value="Genomic_DNA"/>
</dbReference>
<reference evidence="1 2" key="1">
    <citation type="journal article" date="2023" name="Science">
        <title>Complex scaffold remodeling in plant triterpene biosynthesis.</title>
        <authorList>
            <person name="De La Pena R."/>
            <person name="Hodgson H."/>
            <person name="Liu J.C."/>
            <person name="Stephenson M.J."/>
            <person name="Martin A.C."/>
            <person name="Owen C."/>
            <person name="Harkess A."/>
            <person name="Leebens-Mack J."/>
            <person name="Jimenez L.E."/>
            <person name="Osbourn A."/>
            <person name="Sattely E.S."/>
        </authorList>
    </citation>
    <scope>NUCLEOTIDE SEQUENCE [LARGE SCALE GENOMIC DNA]</scope>
    <source>
        <strain evidence="2">cv. JPN11</strain>
        <tissue evidence="1">Leaf</tissue>
    </source>
</reference>
<keyword evidence="2" id="KW-1185">Reference proteome</keyword>
<gene>
    <name evidence="1" type="ORF">OWV82_018723</name>
</gene>
<protein>
    <submittedName>
        <fullName evidence="1">Uncharacterized protein</fullName>
    </submittedName>
</protein>
<sequence length="102" mass="11112">MAPKADKEKGKGKRNDLDRFTGLIGANTLEIGSTNIPNPSKLAMFDTLWVLAKRTKDDVPKKLLAKTLLKGKGNMRHRPGISTEGSSSSSLYVIDLNATKWG</sequence>
<name>A0ACC1XCA6_MELAZ</name>
<accession>A0ACC1XCA6</accession>
<dbReference type="Proteomes" id="UP001164539">
    <property type="component" value="Chromosome 10"/>
</dbReference>
<proteinExistence type="predicted"/>
<evidence type="ECO:0000313" key="1">
    <source>
        <dbReference type="EMBL" id="KAJ4708843.1"/>
    </source>
</evidence>